<name>A0ACD1A7D1_9FIRM</name>
<keyword evidence="2" id="KW-1185">Reference proteome</keyword>
<organism evidence="1 2">
    <name type="scientific">Anoxybacterium hadale</name>
    <dbReference type="NCBI Taxonomy" id="3408580"/>
    <lineage>
        <taxon>Bacteria</taxon>
        <taxon>Bacillati</taxon>
        <taxon>Bacillota</taxon>
        <taxon>Clostridia</taxon>
        <taxon>Peptostreptococcales</taxon>
        <taxon>Anaerovoracaceae</taxon>
        <taxon>Anoxybacterium</taxon>
    </lineage>
</organism>
<proteinExistence type="predicted"/>
<evidence type="ECO:0000313" key="1">
    <source>
        <dbReference type="EMBL" id="QOX62269.1"/>
    </source>
</evidence>
<evidence type="ECO:0000313" key="2">
    <source>
        <dbReference type="Proteomes" id="UP000594014"/>
    </source>
</evidence>
<dbReference type="Proteomes" id="UP000594014">
    <property type="component" value="Chromosome"/>
</dbReference>
<reference evidence="1" key="1">
    <citation type="submission" date="2019-08" db="EMBL/GenBank/DDBJ databases">
        <title>Genome sequence of Clostridiales bacterium MT110.</title>
        <authorList>
            <person name="Cao J."/>
        </authorList>
    </citation>
    <scope>NUCLEOTIDE SEQUENCE</scope>
    <source>
        <strain evidence="1">MT110</strain>
    </source>
</reference>
<protein>
    <submittedName>
        <fullName evidence="1">PTS sugar transporter subunit IIC</fullName>
    </submittedName>
</protein>
<keyword evidence="1" id="KW-0813">Transport</keyword>
<accession>A0ACD1A7D1</accession>
<gene>
    <name evidence="1" type="ORF">FRZ06_02300</name>
</gene>
<dbReference type="EMBL" id="CP042469">
    <property type="protein sequence ID" value="QOX62269.1"/>
    <property type="molecule type" value="Genomic_DNA"/>
</dbReference>
<sequence length="479" mass="51732">MNFLTVLKSAIDLFGAPIIVPIVVFLLSIALKVEVKKAFRGALFMGIGLIAFNVILGVLITAINPHITAMVEHTSVNLPIIDIGWPAGAAIVYANQLGMIYLVVGIGFNLLLYLIKFTDTFQPTDVWNYYYFVVFAQLVVFVTGSLPLGIISAMFMNLIVLLFADFLAPSLQEYYGYEGVTATCHAVVNISAFAIIVRWLLIKLKVKQIHIDPETIQGKFGFWGEPTVIGLIMGLAIGILGKSNDLANPASWANIIVTGFTVAAVMYLYPSISGMFVRGIIPISQTLNARFQSGEAKRKNINIGIDPAVFFGESATLTTGLILIPILIATAVILPGNQTLPLADLPAMPFMAIGAIAVFQGNILNSVVTGTIWYSICHYINTDVAANFTKAAVNAGVQLPDTATTITSWCIGANPIFYVVYKAFSQEGIAQIIGIAAVVAVYVIAVVHFKRHRKQWYLAAGASEDFVNDFLAKGELAKA</sequence>
<keyword evidence="1" id="KW-0762">Sugar transport</keyword>